<name>A0A857A4S6_9ACTO</name>
<organism evidence="2 3">
    <name type="scientific">Schaalia odontolytica</name>
    <dbReference type="NCBI Taxonomy" id="1660"/>
    <lineage>
        <taxon>Bacteria</taxon>
        <taxon>Bacillati</taxon>
        <taxon>Actinomycetota</taxon>
        <taxon>Actinomycetes</taxon>
        <taxon>Actinomycetales</taxon>
        <taxon>Actinomycetaceae</taxon>
        <taxon>Schaalia</taxon>
    </lineage>
</organism>
<reference evidence="2 3" key="1">
    <citation type="submission" date="2019-11" db="EMBL/GenBank/DDBJ databases">
        <title>FDA dAtabase for Regulatory Grade micrObial Sequences (FDA-ARGOS): Supporting development and validation of Infectious Disease Dx tests.</title>
        <authorList>
            <person name="Stonesifer R."/>
            <person name="Tallon L."/>
            <person name="Sadzewicz L."/>
            <person name="Vavikolanu K."/>
            <person name="Mehta A."/>
            <person name="Aluvathingal J."/>
            <person name="Nadendla S."/>
            <person name="Myers T."/>
            <person name="Yan Y."/>
            <person name="Sichtig H."/>
        </authorList>
    </citation>
    <scope>NUCLEOTIDE SEQUENCE [LARGE SCALE GENOMIC DNA]</scope>
    <source>
        <strain evidence="2 3">FDAARGOS_732</strain>
    </source>
</reference>
<accession>A0A857A4S6</accession>
<evidence type="ECO:0000313" key="2">
    <source>
        <dbReference type="EMBL" id="QGS10052.1"/>
    </source>
</evidence>
<protein>
    <submittedName>
        <fullName evidence="2">Uncharacterized protein</fullName>
    </submittedName>
</protein>
<dbReference type="RefSeq" id="WP_003796919.1">
    <property type="nucleotide sequence ID" value="NZ_CP046315.1"/>
</dbReference>
<evidence type="ECO:0000256" key="1">
    <source>
        <dbReference type="SAM" id="MobiDB-lite"/>
    </source>
</evidence>
<dbReference type="Proteomes" id="UP000424490">
    <property type="component" value="Chromosome"/>
</dbReference>
<proteinExistence type="predicted"/>
<feature type="region of interest" description="Disordered" evidence="1">
    <location>
        <begin position="1"/>
        <end position="23"/>
    </location>
</feature>
<gene>
    <name evidence="2" type="ORF">FOC40_00545</name>
</gene>
<sequence>MKPHTDEPLNNGTRARNRKGSLSRKGVRRCGVVAAALSIVMLMSSCMSQGAVTEKRADQLSLGDAVIAVRLSQGKFSAGLPDPPNDNWIVLLDAQGRGQATRIENKRGSDVMWTERGLSFGAPDKEYVTTDQGTQEIDVKHSWSSEYQRFSLPDGRIAVVDLSDGIRVDTIHPNGRIETTEIPDTSAPVGQCGQHIVGITDTEESESIRSAAFEAYAAQSGGEMPENVAAVIQIDEPTGDVPRLLAVAPAIDGLVEGWMSVPCDGNVITVLSLQQDDPAAVRSGKRNSLEGVLVLQRWDLSTGQRTIIPVLDEAGQPIETDQDNNLYGVRAIRVGDEYRFVTKKGDAFAVDMTSGNARHLFSIPSEKTFIPAVFQVSETGVYALEQNDDEDVLTLSYQPWDGGGKRVLLTTGTMSRYLVERNLLMGYRRSVESFALRPGWDGGAQ</sequence>
<evidence type="ECO:0000313" key="3">
    <source>
        <dbReference type="Proteomes" id="UP000424490"/>
    </source>
</evidence>
<dbReference type="EMBL" id="CP046315">
    <property type="protein sequence ID" value="QGS10052.1"/>
    <property type="molecule type" value="Genomic_DNA"/>
</dbReference>
<dbReference type="AlphaFoldDB" id="A0A857A4S6"/>